<dbReference type="SUPFAM" id="SSF53807">
    <property type="entry name" value="Helical backbone' metal receptor"/>
    <property type="match status" value="1"/>
</dbReference>
<dbReference type="EMBL" id="FRAI01000018">
    <property type="protein sequence ID" value="SHK15127.1"/>
    <property type="molecule type" value="Genomic_DNA"/>
</dbReference>
<protein>
    <submittedName>
        <fullName evidence="6">Iron/zinc/copper transport system substrate-binding protein</fullName>
    </submittedName>
</protein>
<organism evidence="6 7">
    <name type="scientific">Anaerobranca californiensis DSM 14826</name>
    <dbReference type="NCBI Taxonomy" id="1120989"/>
    <lineage>
        <taxon>Bacteria</taxon>
        <taxon>Bacillati</taxon>
        <taxon>Bacillota</taxon>
        <taxon>Clostridia</taxon>
        <taxon>Eubacteriales</taxon>
        <taxon>Proteinivoracaceae</taxon>
        <taxon>Anaerobranca</taxon>
    </lineage>
</organism>
<dbReference type="OrthoDB" id="1951467at2"/>
<proteinExistence type="predicted"/>
<comment type="subcellular location">
    <subcellularLocation>
        <location evidence="1">Cell envelope</location>
    </subcellularLocation>
</comment>
<accession>A0A1M6Q4R3</accession>
<feature type="signal peptide" evidence="5">
    <location>
        <begin position="1"/>
        <end position="22"/>
    </location>
</feature>
<evidence type="ECO:0000256" key="1">
    <source>
        <dbReference type="ARBA" id="ARBA00004196"/>
    </source>
</evidence>
<evidence type="ECO:0000256" key="2">
    <source>
        <dbReference type="ARBA" id="ARBA00022448"/>
    </source>
</evidence>
<keyword evidence="7" id="KW-1185">Reference proteome</keyword>
<name>A0A1M6Q4R3_9FIRM</name>
<evidence type="ECO:0000313" key="6">
    <source>
        <dbReference type="EMBL" id="SHK15127.1"/>
    </source>
</evidence>
<dbReference type="GO" id="GO:0030001">
    <property type="term" value="P:metal ion transport"/>
    <property type="evidence" value="ECO:0007669"/>
    <property type="project" value="InterPro"/>
</dbReference>
<evidence type="ECO:0000256" key="5">
    <source>
        <dbReference type="SAM" id="SignalP"/>
    </source>
</evidence>
<keyword evidence="4 5" id="KW-0732">Signal</keyword>
<dbReference type="RefSeq" id="WP_072907829.1">
    <property type="nucleotide sequence ID" value="NZ_FRAI01000018.1"/>
</dbReference>
<evidence type="ECO:0000313" key="7">
    <source>
        <dbReference type="Proteomes" id="UP000243547"/>
    </source>
</evidence>
<dbReference type="InterPro" id="IPR050492">
    <property type="entry name" value="Bact_metal-bind_prot9"/>
</dbReference>
<gene>
    <name evidence="6" type="ORF">SAMN02745227_01644</name>
</gene>
<dbReference type="AlphaFoldDB" id="A0A1M6Q4R3"/>
<reference evidence="7" key="1">
    <citation type="submission" date="2016-11" db="EMBL/GenBank/DDBJ databases">
        <authorList>
            <person name="Varghese N."/>
            <person name="Submissions S."/>
        </authorList>
    </citation>
    <scope>NUCLEOTIDE SEQUENCE [LARGE SCALE GENOMIC DNA]</scope>
    <source>
        <strain evidence="7">DSM 14826</strain>
    </source>
</reference>
<dbReference type="Proteomes" id="UP000243547">
    <property type="component" value="Unassembled WGS sequence"/>
</dbReference>
<dbReference type="Pfam" id="PF01297">
    <property type="entry name" value="ZnuA"/>
    <property type="match status" value="1"/>
</dbReference>
<dbReference type="Gene3D" id="3.40.50.1980">
    <property type="entry name" value="Nitrogenase molybdenum iron protein domain"/>
    <property type="match status" value="1"/>
</dbReference>
<dbReference type="PANTHER" id="PTHR42953">
    <property type="entry name" value="HIGH-AFFINITY ZINC UPTAKE SYSTEM PROTEIN ZNUA-RELATED"/>
    <property type="match status" value="1"/>
</dbReference>
<evidence type="ECO:0000256" key="4">
    <source>
        <dbReference type="ARBA" id="ARBA00022729"/>
    </source>
</evidence>
<dbReference type="PROSITE" id="PS51257">
    <property type="entry name" value="PROKAR_LIPOPROTEIN"/>
    <property type="match status" value="1"/>
</dbReference>
<dbReference type="GO" id="GO:0046872">
    <property type="term" value="F:metal ion binding"/>
    <property type="evidence" value="ECO:0007669"/>
    <property type="project" value="UniProtKB-KW"/>
</dbReference>
<dbReference type="GO" id="GO:0030313">
    <property type="term" value="C:cell envelope"/>
    <property type="evidence" value="ECO:0007669"/>
    <property type="project" value="UniProtKB-SubCell"/>
</dbReference>
<evidence type="ECO:0000256" key="3">
    <source>
        <dbReference type="ARBA" id="ARBA00022723"/>
    </source>
</evidence>
<sequence length="254" mass="28539">MKKLLSIIFSLLLLISAGCSQRGEEGNNEETLKIVASTSWTAYMAEAAGAKNVTILAPVELRHPPEYDFKPSDVQALIEADWIIMAGYEPFMNKMIEANNIPTEKIIQVRTTNTYDNMVEQTRIIAEKLGTQAEQRNWEEQFSKTINEILAKTKEKGVENIKVLVHQHHQAFIRSLGYNVLEVFSADDLSPAKISELASLGPDLIVDNYHNPQGKTIAEIIDVPRIELKNFPGPEHDNLIQLFIDNAKKLGLIE</sequence>
<feature type="chain" id="PRO_5012160998" evidence="5">
    <location>
        <begin position="23"/>
        <end position="254"/>
    </location>
</feature>
<dbReference type="InterPro" id="IPR006127">
    <property type="entry name" value="ZnuA-like"/>
</dbReference>
<keyword evidence="2" id="KW-0813">Transport</keyword>
<keyword evidence="3" id="KW-0479">Metal-binding</keyword>
<dbReference type="PANTHER" id="PTHR42953:SF1">
    <property type="entry name" value="METAL-BINDING PROTEIN HI_0362-RELATED"/>
    <property type="match status" value="1"/>
</dbReference>
<dbReference type="STRING" id="1120989.SAMN02745227_01644"/>